<dbReference type="Gene3D" id="1.25.40.10">
    <property type="entry name" value="Tetratricopeptide repeat domain"/>
    <property type="match status" value="1"/>
</dbReference>
<protein>
    <submittedName>
        <fullName evidence="6">Ankycorbin</fullName>
    </submittedName>
</protein>
<evidence type="ECO:0000256" key="3">
    <source>
        <dbReference type="PROSITE-ProRule" id="PRU00023"/>
    </source>
</evidence>
<evidence type="ECO:0000256" key="1">
    <source>
        <dbReference type="ARBA" id="ARBA00022737"/>
    </source>
</evidence>
<sequence length="1055" mass="118503">MTHEWNKNDDRLLQAVENADLEKVASLLGKKGTNATKHDSEGKTAFHLAASKGYSECLRLMITHGAEVTILDGTGHNALHLAAKNNHVDCVKRLLQVSPNVQQRTQIARGKTLYIMQDGNTPFFLAVQNGHPEVCKYLLDHGADVNSRDKNRRTALMLACEAGSLSIAEILIRKGADIHLADALGHNALHYSMLSENTGIQSLLQSKMVQHADAKSPIKSKQHDQASKLSSERSGTPKKRKAPPPPPISPIQLADSSSSQATTSTPASGKSQLFALRGSKEDTSAIHSDCKDGLSDSTAGANSLLDVSSETEQQDLLLMLQGKVASLTLQNKKLQEKLQARAFKTEDTDTTMDSSRSTHTEFGALTNRLSEGSTVEAKEISTSSPILAQAREEASLNELQIKQLQESLDEVQKRLDSSEAKRLHLESQLQSSVLEEGPLLNSSEISENGSDLIIENINQEKVFLIEKYKEGQEEIRKLQDRLKTQMELGQSDEAEQVKDAKNQMINELNRQVSELSQMYKEAQAELEDCRKKSTPEDLSSGYIPLEECEKLMEATVSQREQAEHALLEMKTQYTKVLSEMTELQNLVDTQKKNSVSITEHLQVVTALQTSVKEMEEEINALKEQILHKESEVQRLQKELLEEEAAVCEAMVPRVLYEELRTSSENEVNSLSSKLKDLMKEKETLSADLAQLRKEISQVKGEKENLQALLQAKEEEIKGLLHQYHKSQEELLKMKKASESALRMDEDKDKKITDMSKEVTKLKEALNSLSQLSYSTGTPKRQSQQLELLQQQVKQLQNQLAETKKQHQEIVSVYRTHLLYAVQGQMDEDVQKVLKQILTMCKNPSQKKGQFQRLRIYRRLKGDAGPEQMDITDTNGEDQEMWAQLMAPPAAKLIEAQKRAERFAEEKEVHKACKELMQCTVLTRIIYGNQHWRLAEALANLAHGYLTLQEAAERYFNESLVAYKEALGMDHPQTIIALKVFSKWLGLAGKRKQAYELLQESFKTQQNPCNYFNKQAAERLYIMGCICLAEQKISEAYQLLSKASRGTEIDQVSKTG</sequence>
<dbReference type="InterPro" id="IPR002110">
    <property type="entry name" value="Ankyrin_rpt"/>
</dbReference>
<keyword evidence="3" id="KW-0040">ANK repeat</keyword>
<dbReference type="OrthoDB" id="194358at2759"/>
<feature type="region of interest" description="Disordered" evidence="5">
    <location>
        <begin position="211"/>
        <end position="270"/>
    </location>
</feature>
<dbReference type="Gene3D" id="1.10.287.1490">
    <property type="match status" value="1"/>
</dbReference>
<feature type="coiled-coil region" evidence="4">
    <location>
        <begin position="454"/>
        <end position="565"/>
    </location>
</feature>
<feature type="repeat" description="ANK" evidence="3">
    <location>
        <begin position="74"/>
        <end position="106"/>
    </location>
</feature>
<feature type="coiled-coil region" evidence="4">
    <location>
        <begin position="387"/>
        <end position="428"/>
    </location>
</feature>
<evidence type="ECO:0000313" key="7">
    <source>
        <dbReference type="Proteomes" id="UP000018936"/>
    </source>
</evidence>
<dbReference type="Gene3D" id="1.25.40.20">
    <property type="entry name" value="Ankyrin repeat-containing domain"/>
    <property type="match status" value="2"/>
</dbReference>
<evidence type="ECO:0000313" key="6">
    <source>
        <dbReference type="EMBL" id="ETE72359.1"/>
    </source>
</evidence>
<dbReference type="Proteomes" id="UP000018936">
    <property type="component" value="Unassembled WGS sequence"/>
</dbReference>
<dbReference type="AlphaFoldDB" id="V8PCT0"/>
<keyword evidence="7" id="KW-1185">Reference proteome</keyword>
<feature type="coiled-coil region" evidence="4">
    <location>
        <begin position="597"/>
        <end position="812"/>
    </location>
</feature>
<feature type="repeat" description="ANK" evidence="3">
    <location>
        <begin position="151"/>
        <end position="183"/>
    </location>
</feature>
<dbReference type="PANTHER" id="PTHR24129">
    <property type="entry name" value="ANKYCORBIN"/>
    <property type="match status" value="1"/>
</dbReference>
<name>V8PCT0_OPHHA</name>
<dbReference type="InterPro" id="IPR011990">
    <property type="entry name" value="TPR-like_helical_dom_sf"/>
</dbReference>
<accession>V8PCT0</accession>
<gene>
    <name evidence="6" type="primary">RAI14</name>
    <name evidence="6" type="ORF">L345_01809</name>
</gene>
<feature type="compositionally biased region" description="Basic and acidic residues" evidence="5">
    <location>
        <begin position="211"/>
        <end position="226"/>
    </location>
</feature>
<organism evidence="6 7">
    <name type="scientific">Ophiophagus hannah</name>
    <name type="common">King cobra</name>
    <name type="synonym">Naja hannah</name>
    <dbReference type="NCBI Taxonomy" id="8665"/>
    <lineage>
        <taxon>Eukaryota</taxon>
        <taxon>Metazoa</taxon>
        <taxon>Chordata</taxon>
        <taxon>Craniata</taxon>
        <taxon>Vertebrata</taxon>
        <taxon>Euteleostomi</taxon>
        <taxon>Lepidosauria</taxon>
        <taxon>Squamata</taxon>
        <taxon>Bifurcata</taxon>
        <taxon>Unidentata</taxon>
        <taxon>Episquamata</taxon>
        <taxon>Toxicofera</taxon>
        <taxon>Serpentes</taxon>
        <taxon>Colubroidea</taxon>
        <taxon>Elapidae</taxon>
        <taxon>Elapinae</taxon>
        <taxon>Ophiophagus</taxon>
    </lineage>
</organism>
<evidence type="ECO:0000256" key="4">
    <source>
        <dbReference type="SAM" id="Coils"/>
    </source>
</evidence>
<reference evidence="6 7" key="1">
    <citation type="journal article" date="2013" name="Proc. Natl. Acad. Sci. U.S.A.">
        <title>The king cobra genome reveals dynamic gene evolution and adaptation in the snake venom system.</title>
        <authorList>
            <person name="Vonk F.J."/>
            <person name="Casewell N.R."/>
            <person name="Henkel C.V."/>
            <person name="Heimberg A.M."/>
            <person name="Jansen H.J."/>
            <person name="McCleary R.J."/>
            <person name="Kerkkamp H.M."/>
            <person name="Vos R.A."/>
            <person name="Guerreiro I."/>
            <person name="Calvete J.J."/>
            <person name="Wuster W."/>
            <person name="Woods A.E."/>
            <person name="Logan J.M."/>
            <person name="Harrison R.A."/>
            <person name="Castoe T.A."/>
            <person name="de Koning A.P."/>
            <person name="Pollock D.D."/>
            <person name="Yandell M."/>
            <person name="Calderon D."/>
            <person name="Renjifo C."/>
            <person name="Currier R.B."/>
            <person name="Salgado D."/>
            <person name="Pla D."/>
            <person name="Sanz L."/>
            <person name="Hyder A.S."/>
            <person name="Ribeiro J.M."/>
            <person name="Arntzen J.W."/>
            <person name="van den Thillart G.E."/>
            <person name="Boetzer M."/>
            <person name="Pirovano W."/>
            <person name="Dirks R.P."/>
            <person name="Spaink H.P."/>
            <person name="Duboule D."/>
            <person name="McGlinn E."/>
            <person name="Kini R.M."/>
            <person name="Richardson M.K."/>
        </authorList>
    </citation>
    <scope>NUCLEOTIDE SEQUENCE</scope>
    <source>
        <tissue evidence="6">Blood</tissue>
    </source>
</reference>
<dbReference type="PROSITE" id="PS50088">
    <property type="entry name" value="ANK_REPEAT"/>
    <property type="match status" value="4"/>
</dbReference>
<dbReference type="InterPro" id="IPR036770">
    <property type="entry name" value="Ankyrin_rpt-contain_sf"/>
</dbReference>
<comment type="caution">
    <text evidence="6">The sequence shown here is derived from an EMBL/GenBank/DDBJ whole genome shotgun (WGS) entry which is preliminary data.</text>
</comment>
<keyword evidence="1" id="KW-0677">Repeat</keyword>
<dbReference type="PROSITE" id="PS50297">
    <property type="entry name" value="ANK_REP_REGION"/>
    <property type="match status" value="4"/>
</dbReference>
<dbReference type="Pfam" id="PF12796">
    <property type="entry name" value="Ank_2"/>
    <property type="match status" value="2"/>
</dbReference>
<proteinExistence type="predicted"/>
<dbReference type="SMART" id="SM00248">
    <property type="entry name" value="ANK"/>
    <property type="match status" value="6"/>
</dbReference>
<dbReference type="InterPro" id="IPR042420">
    <property type="entry name" value="RAI14/UACA"/>
</dbReference>
<feature type="compositionally biased region" description="Low complexity" evidence="5">
    <location>
        <begin position="254"/>
        <end position="268"/>
    </location>
</feature>
<evidence type="ECO:0000256" key="2">
    <source>
        <dbReference type="ARBA" id="ARBA00023054"/>
    </source>
</evidence>
<feature type="repeat" description="ANK" evidence="3">
    <location>
        <begin position="41"/>
        <end position="73"/>
    </location>
</feature>
<dbReference type="SUPFAM" id="SSF48403">
    <property type="entry name" value="Ankyrin repeat"/>
    <property type="match status" value="1"/>
</dbReference>
<keyword evidence="2 4" id="KW-0175">Coiled coil</keyword>
<feature type="non-terminal residue" evidence="6">
    <location>
        <position position="1"/>
    </location>
</feature>
<evidence type="ECO:0000256" key="5">
    <source>
        <dbReference type="SAM" id="MobiDB-lite"/>
    </source>
</evidence>
<dbReference type="EMBL" id="AZIM01000235">
    <property type="protein sequence ID" value="ETE72359.1"/>
    <property type="molecule type" value="Genomic_DNA"/>
</dbReference>
<dbReference type="PRINTS" id="PR01415">
    <property type="entry name" value="ANKYRIN"/>
</dbReference>
<dbReference type="PANTHER" id="PTHR24129:SF0">
    <property type="entry name" value="ANKYCORBIN"/>
    <property type="match status" value="1"/>
</dbReference>
<dbReference type="GO" id="GO:0003779">
    <property type="term" value="F:actin binding"/>
    <property type="evidence" value="ECO:0007669"/>
    <property type="project" value="InterPro"/>
</dbReference>
<feature type="repeat" description="ANK" evidence="3">
    <location>
        <begin position="118"/>
        <end position="150"/>
    </location>
</feature>